<dbReference type="InterPro" id="IPR017441">
    <property type="entry name" value="Protein_kinase_ATP_BS"/>
</dbReference>
<evidence type="ECO:0000313" key="9">
    <source>
        <dbReference type="Proteomes" id="UP000076154"/>
    </source>
</evidence>
<comment type="caution">
    <text evidence="8">The sequence shown here is derived from an EMBL/GenBank/DDBJ whole genome shotgun (WGS) entry which is preliminary data.</text>
</comment>
<keyword evidence="9" id="KW-1185">Reference proteome</keyword>
<dbReference type="InterPro" id="IPR050235">
    <property type="entry name" value="CK1_Ser-Thr_kinase"/>
</dbReference>
<evidence type="ECO:0000256" key="3">
    <source>
        <dbReference type="ARBA" id="ARBA00022840"/>
    </source>
</evidence>
<dbReference type="EC" id="2.7.11.1" evidence="1"/>
<evidence type="ECO:0000256" key="2">
    <source>
        <dbReference type="ARBA" id="ARBA00022741"/>
    </source>
</evidence>
<feature type="compositionally biased region" description="Acidic residues" evidence="6">
    <location>
        <begin position="308"/>
        <end position="330"/>
    </location>
</feature>
<dbReference type="InterPro" id="IPR008271">
    <property type="entry name" value="Ser/Thr_kinase_AS"/>
</dbReference>
<dbReference type="Pfam" id="PF00069">
    <property type="entry name" value="Pkinase"/>
    <property type="match status" value="1"/>
</dbReference>
<keyword evidence="3 4" id="KW-0067">ATP-binding</keyword>
<accession>A0A369JTR2</accession>
<evidence type="ECO:0000256" key="6">
    <source>
        <dbReference type="SAM" id="MobiDB-lite"/>
    </source>
</evidence>
<dbReference type="PROSITE" id="PS50011">
    <property type="entry name" value="PROTEIN_KINASE_DOM"/>
    <property type="match status" value="1"/>
</dbReference>
<reference evidence="8" key="1">
    <citation type="submission" date="2018-04" db="EMBL/GenBank/DDBJ databases">
        <title>Whole genome sequencing of Hypsizygus marmoreus.</title>
        <authorList>
            <person name="Choi I.-G."/>
            <person name="Min B."/>
            <person name="Kim J.-G."/>
            <person name="Kim S."/>
            <person name="Oh Y.-L."/>
            <person name="Kong W.-S."/>
            <person name="Park H."/>
            <person name="Jeong J."/>
            <person name="Song E.-S."/>
        </authorList>
    </citation>
    <scope>NUCLEOTIDE SEQUENCE [LARGE SCALE GENOMIC DNA]</scope>
    <source>
        <strain evidence="8">51987-8</strain>
    </source>
</reference>
<dbReference type="OrthoDB" id="5579860at2759"/>
<comment type="similarity">
    <text evidence="5">Belongs to the protein kinase superfamily.</text>
</comment>
<keyword evidence="5" id="KW-0723">Serine/threonine-protein kinase</keyword>
<evidence type="ECO:0000256" key="4">
    <source>
        <dbReference type="PROSITE-ProRule" id="PRU10141"/>
    </source>
</evidence>
<dbReference type="Gene3D" id="1.10.510.10">
    <property type="entry name" value="Transferase(Phosphotransferase) domain 1"/>
    <property type="match status" value="1"/>
</dbReference>
<dbReference type="GO" id="GO:0005524">
    <property type="term" value="F:ATP binding"/>
    <property type="evidence" value="ECO:0007669"/>
    <property type="project" value="UniProtKB-UniRule"/>
</dbReference>
<dbReference type="SMART" id="SM00220">
    <property type="entry name" value="S_TKc"/>
    <property type="match status" value="1"/>
</dbReference>
<dbReference type="InterPro" id="IPR011009">
    <property type="entry name" value="Kinase-like_dom_sf"/>
</dbReference>
<keyword evidence="8" id="KW-0808">Transferase</keyword>
<dbReference type="SUPFAM" id="SSF56112">
    <property type="entry name" value="Protein kinase-like (PK-like)"/>
    <property type="match status" value="1"/>
</dbReference>
<evidence type="ECO:0000256" key="5">
    <source>
        <dbReference type="RuleBase" id="RU000304"/>
    </source>
</evidence>
<dbReference type="STRING" id="39966.A0A369JTR2"/>
<organism evidence="8 9">
    <name type="scientific">Hypsizygus marmoreus</name>
    <name type="common">White beech mushroom</name>
    <name type="synonym">Agaricus marmoreus</name>
    <dbReference type="NCBI Taxonomy" id="39966"/>
    <lineage>
        <taxon>Eukaryota</taxon>
        <taxon>Fungi</taxon>
        <taxon>Dikarya</taxon>
        <taxon>Basidiomycota</taxon>
        <taxon>Agaricomycotina</taxon>
        <taxon>Agaricomycetes</taxon>
        <taxon>Agaricomycetidae</taxon>
        <taxon>Agaricales</taxon>
        <taxon>Tricholomatineae</taxon>
        <taxon>Lyophyllaceae</taxon>
        <taxon>Hypsizygus</taxon>
    </lineage>
</organism>
<feature type="region of interest" description="Disordered" evidence="6">
    <location>
        <begin position="306"/>
        <end position="347"/>
    </location>
</feature>
<dbReference type="PROSITE" id="PS00108">
    <property type="entry name" value="PROTEIN_KINASE_ST"/>
    <property type="match status" value="1"/>
</dbReference>
<dbReference type="EMBL" id="LUEZ02000040">
    <property type="protein sequence ID" value="RDB25721.1"/>
    <property type="molecule type" value="Genomic_DNA"/>
</dbReference>
<sequence length="374" mass="41405">MTLPAMRYKLAPYGEAMVGKGAFSIVFKATEEGSGRQVAVKKSRVSRTVKRPTLRHEIRVLQFLKGHPAIPAVYGYGKLEHFEYMAMELLGPSIAEQKKDGAGVMVKTVIRVVDQALAALEHIHSLGIVHRDIKPENFLCAIDDASTIKIIDLGISKPFSHGQPSKYDPLKARRHIVGSLYWASLNSHNGVDLAPRDDIESLAFIALFLLRGSLPWKPRPHLESLVHSQEIVRLMKLGCPGPILSTGFPNEFGELLTYSRSLEFGQLPDHGAVRSSFAGLTEIMGYSPNSGPLDWTPCYLKSTNPILDEPEVSIPDEDDEDGDSGDDLGEDSYYGMDLDMWERQGERDKDVTLPAKLEAELDSITPLIIEVQDN</sequence>
<dbReference type="PROSITE" id="PS00107">
    <property type="entry name" value="PROTEIN_KINASE_ATP"/>
    <property type="match status" value="1"/>
</dbReference>
<feature type="domain" description="Protein kinase" evidence="7">
    <location>
        <begin position="12"/>
        <end position="278"/>
    </location>
</feature>
<dbReference type="AlphaFoldDB" id="A0A369JTR2"/>
<name>A0A369JTR2_HYPMA</name>
<dbReference type="InParanoid" id="A0A369JTR2"/>
<evidence type="ECO:0000256" key="1">
    <source>
        <dbReference type="ARBA" id="ARBA00012513"/>
    </source>
</evidence>
<dbReference type="GO" id="GO:0004674">
    <property type="term" value="F:protein serine/threonine kinase activity"/>
    <property type="evidence" value="ECO:0007669"/>
    <property type="project" value="UniProtKB-KW"/>
</dbReference>
<protein>
    <recommendedName>
        <fullName evidence="1">non-specific serine/threonine protein kinase</fullName>
        <ecNumber evidence="1">2.7.11.1</ecNumber>
    </recommendedName>
</protein>
<evidence type="ECO:0000313" key="8">
    <source>
        <dbReference type="EMBL" id="RDB25721.1"/>
    </source>
</evidence>
<gene>
    <name evidence="8" type="primary">hhp1_1</name>
    <name evidence="8" type="ORF">Hypma_006111</name>
</gene>
<dbReference type="InterPro" id="IPR000719">
    <property type="entry name" value="Prot_kinase_dom"/>
</dbReference>
<proteinExistence type="inferred from homology"/>
<dbReference type="Proteomes" id="UP000076154">
    <property type="component" value="Unassembled WGS sequence"/>
</dbReference>
<keyword evidence="8" id="KW-0418">Kinase</keyword>
<feature type="binding site" evidence="4">
    <location>
        <position position="42"/>
    </location>
    <ligand>
        <name>ATP</name>
        <dbReference type="ChEBI" id="CHEBI:30616"/>
    </ligand>
</feature>
<evidence type="ECO:0000259" key="7">
    <source>
        <dbReference type="PROSITE" id="PS50011"/>
    </source>
</evidence>
<dbReference type="PANTHER" id="PTHR11909">
    <property type="entry name" value="CASEIN KINASE-RELATED"/>
    <property type="match status" value="1"/>
</dbReference>
<keyword evidence="2 4" id="KW-0547">Nucleotide-binding</keyword>